<evidence type="ECO:0000313" key="2">
    <source>
        <dbReference type="Proteomes" id="UP000503441"/>
    </source>
</evidence>
<dbReference type="EMBL" id="CP049933">
    <property type="protein sequence ID" value="QIM17603.1"/>
    <property type="molecule type" value="Genomic_DNA"/>
</dbReference>
<protein>
    <recommendedName>
        <fullName evidence="3">Peptidase</fullName>
    </recommendedName>
</protein>
<evidence type="ECO:0000313" key="1">
    <source>
        <dbReference type="EMBL" id="QIM17603.1"/>
    </source>
</evidence>
<keyword evidence="2" id="KW-1185">Reference proteome</keyword>
<organism evidence="1 2">
    <name type="scientific">Leucobacter coleopterorum</name>
    <dbReference type="NCBI Taxonomy" id="2714933"/>
    <lineage>
        <taxon>Bacteria</taxon>
        <taxon>Bacillati</taxon>
        <taxon>Actinomycetota</taxon>
        <taxon>Actinomycetes</taxon>
        <taxon>Micrococcales</taxon>
        <taxon>Microbacteriaceae</taxon>
        <taxon>Leucobacter</taxon>
    </lineage>
</organism>
<accession>A0ABX6JVL1</accession>
<dbReference type="Proteomes" id="UP000503441">
    <property type="component" value="Chromosome"/>
</dbReference>
<reference evidence="1 2" key="1">
    <citation type="submission" date="2020-03" db="EMBL/GenBank/DDBJ databases">
        <title>Leucobacter sp. nov., isolated from beetles.</title>
        <authorList>
            <person name="Hyun D.-W."/>
            <person name="Bae J.-W."/>
        </authorList>
    </citation>
    <scope>NUCLEOTIDE SEQUENCE [LARGE SCALE GENOMIC DNA]</scope>
    <source>
        <strain evidence="1 2">HDW9A</strain>
    </source>
</reference>
<sequence length="145" mass="15780">MDEADVAEVLVHEFTHSVQRATIGESELFSGGNARPAFIEGHATYVQHLFAGTTDEFTSDTVRSAVAGDLNWLLGANGGFADKESVNRAYLVAGAYFYYLANTDGNMSTFVREGVKEAGYNLPGVPLIDPYPHDQTSWKGWLATQ</sequence>
<evidence type="ECO:0008006" key="3">
    <source>
        <dbReference type="Google" id="ProtNLM"/>
    </source>
</evidence>
<dbReference type="RefSeq" id="WP_166328300.1">
    <property type="nucleotide sequence ID" value="NZ_CP049933.1"/>
</dbReference>
<gene>
    <name evidence="1" type="ORF">G7066_00735</name>
</gene>
<proteinExistence type="predicted"/>
<name>A0ABX6JVL1_9MICO</name>